<dbReference type="Gene3D" id="2.30.30.40">
    <property type="entry name" value="SH3 Domains"/>
    <property type="match status" value="1"/>
</dbReference>
<reference evidence="3 5" key="1">
    <citation type="journal article" date="2014" name="Int. J. Syst. Evol. Microbiol.">
        <title>Complete genome of a new Firmicutes species belonging to the dominant human colonic microbiota ('Ruminococcus bicirculans') reveals two chromosomes and a selective capacity to utilize plant glucans.</title>
        <authorList>
            <consortium name="NISC Comparative Sequencing Program"/>
            <person name="Wegmann U."/>
            <person name="Louis P."/>
            <person name="Goesmann A."/>
            <person name="Henrissat B."/>
            <person name="Duncan S.H."/>
            <person name="Flint H.J."/>
        </authorList>
    </citation>
    <scope>NUCLEOTIDE SEQUENCE [LARGE SCALE GENOMIC DNA]</scope>
    <source>
        <strain evidence="3 5">80/3</strain>
    </source>
</reference>
<evidence type="ECO:0000313" key="3">
    <source>
        <dbReference type="EMBL" id="CCO06095.1"/>
    </source>
</evidence>
<keyword evidence="5" id="KW-1185">Reference proteome</keyword>
<dbReference type="EMBL" id="JAQMLS010000008">
    <property type="protein sequence ID" value="MDB8742665.1"/>
    <property type="molecule type" value="Genomic_DNA"/>
</dbReference>
<feature type="chain" id="PRO_5042920690" evidence="1">
    <location>
        <begin position="20"/>
        <end position="208"/>
    </location>
</feature>
<dbReference type="PROSITE" id="PS51781">
    <property type="entry name" value="SH3B"/>
    <property type="match status" value="1"/>
</dbReference>
<organism evidence="4 6">
    <name type="scientific">Ruminococcus bicirculans</name>
    <name type="common">ex Wegman et al. 2014</name>
    <dbReference type="NCBI Taxonomy" id="1160721"/>
    <lineage>
        <taxon>Bacteria</taxon>
        <taxon>Bacillati</taxon>
        <taxon>Bacillota</taxon>
        <taxon>Clostridia</taxon>
        <taxon>Eubacteriales</taxon>
        <taxon>Oscillospiraceae</taxon>
        <taxon>Ruminococcus</taxon>
    </lineage>
</organism>
<evidence type="ECO:0000313" key="5">
    <source>
        <dbReference type="Proteomes" id="UP000027600"/>
    </source>
</evidence>
<evidence type="ECO:0000313" key="6">
    <source>
        <dbReference type="Proteomes" id="UP001211421"/>
    </source>
</evidence>
<dbReference type="Proteomes" id="UP000027600">
    <property type="component" value="Chromosome II"/>
</dbReference>
<dbReference type="PROSITE" id="PS51257">
    <property type="entry name" value="PROKAR_LIPOPROTEIN"/>
    <property type="match status" value="1"/>
</dbReference>
<dbReference type="EMBL" id="HF545617">
    <property type="protein sequence ID" value="CCO06095.1"/>
    <property type="molecule type" value="Genomic_DNA"/>
</dbReference>
<dbReference type="KEGG" id="rus:RBI_II00334"/>
<gene>
    <name evidence="4" type="ORF">PNV70_11395</name>
    <name evidence="3" type="ORF">RBI_II00334</name>
</gene>
<name>A0AAP3QLJ0_9FIRM</name>
<dbReference type="InterPro" id="IPR003646">
    <property type="entry name" value="SH3-like_bac-type"/>
</dbReference>
<dbReference type="RefSeq" id="WP_041337379.1">
    <property type="nucleotide sequence ID" value="NZ_HF545617.1"/>
</dbReference>
<sequence length="208" mass="22582">MRSKLLAAVLACSAVFGLASCGAMLPESSSETETTTGTAAQRVIETTKTATMGDDYDEDDEDYEGYTTTTSVTAGTLENPDVSIDEGYDPDIIATATKRTTTTTTTTSAETKATKKTTTTKFKKDALFPLGDDVKYPDSIPFLVKSDTSYLNLRYGPSKKYDVIEKIPDGKTINGYGERTDGDGNIWVYVKYNDKSGWVMKELLSGTE</sequence>
<proteinExistence type="predicted"/>
<evidence type="ECO:0000259" key="2">
    <source>
        <dbReference type="PROSITE" id="PS51781"/>
    </source>
</evidence>
<keyword evidence="1" id="KW-0732">Signal</keyword>
<dbReference type="Pfam" id="PF08239">
    <property type="entry name" value="SH3_3"/>
    <property type="match status" value="1"/>
</dbReference>
<feature type="signal peptide" evidence="1">
    <location>
        <begin position="1"/>
        <end position="19"/>
    </location>
</feature>
<dbReference type="Proteomes" id="UP001211421">
    <property type="component" value="Unassembled WGS sequence"/>
</dbReference>
<evidence type="ECO:0000313" key="4">
    <source>
        <dbReference type="EMBL" id="MDB8742665.1"/>
    </source>
</evidence>
<protein>
    <submittedName>
        <fullName evidence="4">SH3 domain-containing protein</fullName>
    </submittedName>
</protein>
<feature type="domain" description="SH3b" evidence="2">
    <location>
        <begin position="140"/>
        <end position="208"/>
    </location>
</feature>
<dbReference type="AlphaFoldDB" id="A0AAP3QLJ0"/>
<reference evidence="4" key="2">
    <citation type="submission" date="2023-01" db="EMBL/GenBank/DDBJ databases">
        <title>Human gut microbiome strain richness.</title>
        <authorList>
            <person name="Chen-Liaw A."/>
        </authorList>
    </citation>
    <scope>NUCLEOTIDE SEQUENCE</scope>
    <source>
        <strain evidence="4">D59st1_B8_D59t2_181005</strain>
    </source>
</reference>
<accession>A0AAP3QLJ0</accession>
<evidence type="ECO:0000256" key="1">
    <source>
        <dbReference type="SAM" id="SignalP"/>
    </source>
</evidence>